<protein>
    <recommendedName>
        <fullName evidence="1">Glycine N-acyltransferase-like protein</fullName>
        <ecNumber evidence="1">2.3.1.-</ecNumber>
    </recommendedName>
</protein>
<dbReference type="GO" id="GO:0047961">
    <property type="term" value="F:glycine N-acyltransferase activity"/>
    <property type="evidence" value="ECO:0007669"/>
    <property type="project" value="InterPro"/>
</dbReference>
<keyword evidence="5" id="KW-1185">Reference proteome</keyword>
<dbReference type="PANTHER" id="PTHR15298:SF1">
    <property type="entry name" value="GLYCINE N-ACYLTRANSFERASE-LIKE PROTEIN"/>
    <property type="match status" value="1"/>
</dbReference>
<dbReference type="EMBL" id="JAUCMV010000004">
    <property type="protein sequence ID" value="KAK0404785.1"/>
    <property type="molecule type" value="Genomic_DNA"/>
</dbReference>
<evidence type="ECO:0000259" key="3">
    <source>
        <dbReference type="PROSITE" id="PS51186"/>
    </source>
</evidence>
<dbReference type="Proteomes" id="UP001175271">
    <property type="component" value="Unassembled WGS sequence"/>
</dbReference>
<comment type="caution">
    <text evidence="4">The sequence shown here is derived from an EMBL/GenBank/DDBJ whole genome shotgun (WGS) entry which is preliminary data.</text>
</comment>
<gene>
    <name evidence="4" type="ORF">QR680_017624</name>
</gene>
<dbReference type="Gene3D" id="3.40.630.30">
    <property type="match status" value="1"/>
</dbReference>
<feature type="domain" description="N-acetyltransferase" evidence="3">
    <location>
        <begin position="615"/>
        <end position="758"/>
    </location>
</feature>
<evidence type="ECO:0000256" key="2">
    <source>
        <dbReference type="SAM" id="MobiDB-lite"/>
    </source>
</evidence>
<name>A0AA39HF96_9BILA</name>
<dbReference type="InterPro" id="IPR010313">
    <property type="entry name" value="Glycine_N-acyltransferase"/>
</dbReference>
<evidence type="ECO:0000313" key="4">
    <source>
        <dbReference type="EMBL" id="KAK0404785.1"/>
    </source>
</evidence>
<dbReference type="AlphaFoldDB" id="A0AA39HF96"/>
<keyword evidence="1" id="KW-0012">Acyltransferase</keyword>
<dbReference type="PROSITE" id="PS51186">
    <property type="entry name" value="GNAT"/>
    <property type="match status" value="1"/>
</dbReference>
<sequence length="758" mass="86863">MTAVQSKTVLKETSPLKERKECPDGLQNSSNLITADYVQLWAKTCYEIFLQMISERNDANEVVCVPQVIAMLAFLSEVSDVQCRQTIRERILPKGISTLATVDTAVADYIRQWEHSAQLAAKPGSFNTNRRVLVHSSHSKSYGYDTFMSLKAYGFGVKIAFSDMEREIISWVRRTLKIESMPDVVPFHLWHEDENNDPQTVSNRKCPILWIGSHFDFPIHTNMLDSDKIYSVTFRNHEGGESEVYACRINSGQPFRNMSLNGGSIVVLPSICDNLSVYLITNTDSSQLKNGSQLRDLISKIRTSKEGNAHEITTIYLPLFAEIPQQTTNLALAINRAIESIDKLFQPGGFGDLGCPEGEASPVVGRRQTTNIQSFDYLDLMHLPDVRATEPIPVRSGNDKLMLVNQPFQLVVYDNERDVPLYLARIASPDRSVRLANMTKLVEPMAAERTEADLDAIQKAFEKSAACRVPLCLYTYHVMRGAIRGLFPESPVFVFHRDLADDLDVWMTIRIVRYLPNRPELTLESNSERTNFEDHREILENLFNELHERFPALLNGERRYLLIGAKPLQKIYAKYMEEKLEGVYRPVNYPTFLYYMNEEQQKQVVKMELPLPEGYKFDEVDPDTDAERITKTWIHARAGDLEQTRSKLRNLPSALIRHEKDGAVAFEMCHPCEFQNHLFVLEEHRQKGLGTAIEMRLSQLCIENGIVPYKTVEFYNEKVIESANKSSIWTRWNYADGAPVHLEYRQYYPKEHYPGNAH</sequence>
<dbReference type="GO" id="GO:0005739">
    <property type="term" value="C:mitochondrion"/>
    <property type="evidence" value="ECO:0007669"/>
    <property type="project" value="InterPro"/>
</dbReference>
<reference evidence="4" key="1">
    <citation type="submission" date="2023-06" db="EMBL/GenBank/DDBJ databases">
        <title>Genomic analysis of the entomopathogenic nematode Steinernema hermaphroditum.</title>
        <authorList>
            <person name="Schwarz E.M."/>
            <person name="Heppert J.K."/>
            <person name="Baniya A."/>
            <person name="Schwartz H.T."/>
            <person name="Tan C.-H."/>
            <person name="Antoshechkin I."/>
            <person name="Sternberg P.W."/>
            <person name="Goodrich-Blair H."/>
            <person name="Dillman A.R."/>
        </authorList>
    </citation>
    <scope>NUCLEOTIDE SEQUENCE</scope>
    <source>
        <strain evidence="4">PS9179</strain>
        <tissue evidence="4">Whole animal</tissue>
    </source>
</reference>
<dbReference type="InterPro" id="IPR000182">
    <property type="entry name" value="GNAT_dom"/>
</dbReference>
<keyword evidence="1" id="KW-0808">Transferase</keyword>
<dbReference type="InterPro" id="IPR016181">
    <property type="entry name" value="Acyl_CoA_acyltransferase"/>
</dbReference>
<accession>A0AA39HF96</accession>
<comment type="similarity">
    <text evidence="1">Belongs to the glycine N-acyltransferase family.</text>
</comment>
<dbReference type="SUPFAM" id="SSF55729">
    <property type="entry name" value="Acyl-CoA N-acyltransferases (Nat)"/>
    <property type="match status" value="1"/>
</dbReference>
<dbReference type="PANTHER" id="PTHR15298">
    <property type="entry name" value="L-COA N-ACYLTRANSFERASE-RELATED"/>
    <property type="match status" value="1"/>
</dbReference>
<organism evidence="4 5">
    <name type="scientific">Steinernema hermaphroditum</name>
    <dbReference type="NCBI Taxonomy" id="289476"/>
    <lineage>
        <taxon>Eukaryota</taxon>
        <taxon>Metazoa</taxon>
        <taxon>Ecdysozoa</taxon>
        <taxon>Nematoda</taxon>
        <taxon>Chromadorea</taxon>
        <taxon>Rhabditida</taxon>
        <taxon>Tylenchina</taxon>
        <taxon>Panagrolaimomorpha</taxon>
        <taxon>Strongyloidoidea</taxon>
        <taxon>Steinernematidae</taxon>
        <taxon>Steinernema</taxon>
    </lineage>
</organism>
<dbReference type="EC" id="2.3.1.-" evidence="1"/>
<evidence type="ECO:0000256" key="1">
    <source>
        <dbReference type="RuleBase" id="RU368002"/>
    </source>
</evidence>
<proteinExistence type="inferred from homology"/>
<feature type="region of interest" description="Disordered" evidence="2">
    <location>
        <begin position="1"/>
        <end position="22"/>
    </location>
</feature>
<evidence type="ECO:0000313" key="5">
    <source>
        <dbReference type="Proteomes" id="UP001175271"/>
    </source>
</evidence>